<feature type="region of interest" description="Disordered" evidence="1">
    <location>
        <begin position="80"/>
        <end position="107"/>
    </location>
</feature>
<gene>
    <name evidence="2" type="ORF">BM221_004274</name>
</gene>
<evidence type="ECO:0000313" key="3">
    <source>
        <dbReference type="Proteomes" id="UP000235728"/>
    </source>
</evidence>
<proteinExistence type="predicted"/>
<protein>
    <submittedName>
        <fullName evidence="2">Uncharacterized protein</fullName>
    </submittedName>
</protein>
<accession>A0A2N6NQS2</accession>
<dbReference type="Proteomes" id="UP000235728">
    <property type="component" value="Unassembled WGS sequence"/>
</dbReference>
<organism evidence="2 3">
    <name type="scientific">Beauveria bassiana</name>
    <name type="common">White muscardine disease fungus</name>
    <name type="synonym">Tritirachium shiotae</name>
    <dbReference type="NCBI Taxonomy" id="176275"/>
    <lineage>
        <taxon>Eukaryota</taxon>
        <taxon>Fungi</taxon>
        <taxon>Dikarya</taxon>
        <taxon>Ascomycota</taxon>
        <taxon>Pezizomycotina</taxon>
        <taxon>Sordariomycetes</taxon>
        <taxon>Hypocreomycetidae</taxon>
        <taxon>Hypocreales</taxon>
        <taxon>Cordycipitaceae</taxon>
        <taxon>Beauveria</taxon>
    </lineage>
</organism>
<feature type="compositionally biased region" description="Low complexity" evidence="1">
    <location>
        <begin position="80"/>
        <end position="91"/>
    </location>
</feature>
<reference evidence="2 3" key="1">
    <citation type="journal article" date="2016" name="Appl. Microbiol. Biotechnol.">
        <title>Characterization of T-DNA insertion mutants with decreased virulence in the entomopathogenic fungus Beauveria bassiana JEF-007.</title>
        <authorList>
            <person name="Kim S."/>
            <person name="Lee S.J."/>
            <person name="Nai Y.S."/>
            <person name="Yu J.S."/>
            <person name="Lee M.R."/>
            <person name="Yang Y.T."/>
            <person name="Kim J.S."/>
        </authorList>
    </citation>
    <scope>NUCLEOTIDE SEQUENCE [LARGE SCALE GENOMIC DNA]</scope>
    <source>
        <strain evidence="2 3">JEF-007</strain>
    </source>
</reference>
<evidence type="ECO:0000256" key="1">
    <source>
        <dbReference type="SAM" id="MobiDB-lite"/>
    </source>
</evidence>
<comment type="caution">
    <text evidence="2">The sequence shown here is derived from an EMBL/GenBank/DDBJ whole genome shotgun (WGS) entry which is preliminary data.</text>
</comment>
<name>A0A2N6NQS2_BEABA</name>
<dbReference type="EMBL" id="MRVG01000004">
    <property type="protein sequence ID" value="PMB69630.1"/>
    <property type="molecule type" value="Genomic_DNA"/>
</dbReference>
<sequence>MIVANTHLRKACCATNVVTGGGRQAARHLVGRGAAGRRRSGWRISANVWLRASVKLGDIFGRLFCDNTIMDSATQMSVRGSADSTAADSGSLGICQNATRSSRSRDH</sequence>
<dbReference type="AlphaFoldDB" id="A0A2N6NQS2"/>
<evidence type="ECO:0000313" key="2">
    <source>
        <dbReference type="EMBL" id="PMB69630.1"/>
    </source>
</evidence>